<proteinExistence type="predicted"/>
<dbReference type="InterPro" id="IPR030970">
    <property type="entry name" value="ABC_MlaD"/>
</dbReference>
<reference evidence="2 3" key="1">
    <citation type="submission" date="2017-08" db="EMBL/GenBank/DDBJ databases">
        <title>Infants hospitalized years apart are colonized by the same room-sourced microbial strains.</title>
        <authorList>
            <person name="Brooks B."/>
            <person name="Olm M.R."/>
            <person name="Firek B.A."/>
            <person name="Baker R."/>
            <person name="Thomas B.C."/>
            <person name="Morowitz M.J."/>
            <person name="Banfield J.F."/>
        </authorList>
    </citation>
    <scope>NUCLEOTIDE SEQUENCE [LARGE SCALE GENOMIC DNA]</scope>
    <source>
        <strain evidence="2">S2_003_000_R2_4</strain>
    </source>
</reference>
<evidence type="ECO:0000313" key="2">
    <source>
        <dbReference type="EMBL" id="PZR30658.1"/>
    </source>
</evidence>
<evidence type="ECO:0000313" key="3">
    <source>
        <dbReference type="Proteomes" id="UP000249393"/>
    </source>
</evidence>
<organism evidence="2 3">
    <name type="scientific">Caulobacter segnis</name>
    <dbReference type="NCBI Taxonomy" id="88688"/>
    <lineage>
        <taxon>Bacteria</taxon>
        <taxon>Pseudomonadati</taxon>
        <taxon>Pseudomonadota</taxon>
        <taxon>Alphaproteobacteria</taxon>
        <taxon>Caulobacterales</taxon>
        <taxon>Caulobacteraceae</taxon>
        <taxon>Caulobacter</taxon>
    </lineage>
</organism>
<dbReference type="RefSeq" id="WP_304282873.1">
    <property type="nucleotide sequence ID" value="NZ_QFQZ01000121.1"/>
</dbReference>
<dbReference type="AlphaFoldDB" id="A0A2W5WAP7"/>
<dbReference type="PANTHER" id="PTHR33371:SF4">
    <property type="entry name" value="INTERMEMBRANE PHOSPHOLIPID TRANSPORT SYSTEM BINDING PROTEIN MLAD"/>
    <property type="match status" value="1"/>
</dbReference>
<dbReference type="EMBL" id="QFQZ01000121">
    <property type="protein sequence ID" value="PZR30658.1"/>
    <property type="molecule type" value="Genomic_DNA"/>
</dbReference>
<name>A0A2W5WAP7_9CAUL</name>
<accession>A0A2W5WAP7</accession>
<sequence length="170" mass="16761">MALREQWAETAMGVVVLALAAGFLTYSLSVGGVHSKRGEYEISAKFGEAGSLSPGAAVSVAGVKVGTVSQITLEPKTFLAVAKLSIDPTVKLPTDSTAKITSDGILGGAHVSIAPGAAMDDLKPGGQIENTQGAVDLFGLIGSVIRPQGGGSDAAAAPAAPAASAPAASY</sequence>
<dbReference type="InterPro" id="IPR052336">
    <property type="entry name" value="MlaD_Phospholipid_Transporter"/>
</dbReference>
<dbReference type="Proteomes" id="UP000249393">
    <property type="component" value="Unassembled WGS sequence"/>
</dbReference>
<dbReference type="GO" id="GO:0015914">
    <property type="term" value="P:phospholipid transport"/>
    <property type="evidence" value="ECO:0007669"/>
    <property type="project" value="InterPro"/>
</dbReference>
<evidence type="ECO:0000259" key="1">
    <source>
        <dbReference type="Pfam" id="PF02470"/>
    </source>
</evidence>
<dbReference type="InterPro" id="IPR003399">
    <property type="entry name" value="Mce/MlaD"/>
</dbReference>
<feature type="domain" description="Mce/MlaD" evidence="1">
    <location>
        <begin position="39"/>
        <end position="116"/>
    </location>
</feature>
<comment type="caution">
    <text evidence="2">The sequence shown here is derived from an EMBL/GenBank/DDBJ whole genome shotgun (WGS) entry which is preliminary data.</text>
</comment>
<gene>
    <name evidence="2" type="primary">mlaD</name>
    <name evidence="2" type="ORF">DI526_21880</name>
</gene>
<protein>
    <submittedName>
        <fullName evidence="2">Outer membrane lipid asymmetry maintenance protein MlaD</fullName>
    </submittedName>
</protein>
<dbReference type="PANTHER" id="PTHR33371">
    <property type="entry name" value="INTERMEMBRANE PHOSPHOLIPID TRANSPORT SYSTEM BINDING PROTEIN MLAD-RELATED"/>
    <property type="match status" value="1"/>
</dbReference>
<dbReference type="NCBIfam" id="TIGR04430">
    <property type="entry name" value="OM_asym_MlaD"/>
    <property type="match status" value="1"/>
</dbReference>
<dbReference type="Pfam" id="PF02470">
    <property type="entry name" value="MlaD"/>
    <property type="match status" value="1"/>
</dbReference>